<gene>
    <name evidence="3" type="ORF">RGQ15_10685</name>
</gene>
<evidence type="ECO:0000259" key="2">
    <source>
        <dbReference type="Pfam" id="PF05232"/>
    </source>
</evidence>
<feature type="domain" description="Chlorhexidine efflux transporter" evidence="2">
    <location>
        <begin position="2"/>
        <end position="65"/>
    </location>
</feature>
<evidence type="ECO:0000256" key="1">
    <source>
        <dbReference type="SAM" id="Phobius"/>
    </source>
</evidence>
<sequence>MRTVGDRIRHALSFEILGLLLVTPLGALAFHMPFHEMGIVTLVSATVATGWNFVYNYLFDLVLRRVSGTTEKRGMVRVLHAILFELGLLAVLLPFIAWYLGLTIWQAFVMDIAFAIFYMLYAYVFNWAYDRIFPLPEWSARPAE</sequence>
<dbReference type="InterPro" id="IPR007896">
    <property type="entry name" value="BTP_bacteria"/>
</dbReference>
<evidence type="ECO:0000313" key="3">
    <source>
        <dbReference type="EMBL" id="MDS9468031.1"/>
    </source>
</evidence>
<dbReference type="Proteomes" id="UP001269144">
    <property type="component" value="Unassembled WGS sequence"/>
</dbReference>
<dbReference type="RefSeq" id="WP_311160202.1">
    <property type="nucleotide sequence ID" value="NZ_JAVQLW010000001.1"/>
</dbReference>
<protein>
    <submittedName>
        <fullName evidence="3">PACE efflux transporter</fullName>
    </submittedName>
</protein>
<comment type="caution">
    <text evidence="3">The sequence shown here is derived from an EMBL/GenBank/DDBJ whole genome shotgun (WGS) entry which is preliminary data.</text>
</comment>
<keyword evidence="1" id="KW-0812">Transmembrane</keyword>
<reference evidence="4" key="1">
    <citation type="submission" date="2023-07" db="EMBL/GenBank/DDBJ databases">
        <title>Paracoccus sp. MBLB3053 whole genome sequence.</title>
        <authorList>
            <person name="Hwang C.Y."/>
            <person name="Cho E.-S."/>
            <person name="Seo M.-J."/>
        </authorList>
    </citation>
    <scope>NUCLEOTIDE SEQUENCE [LARGE SCALE GENOMIC DNA]</scope>
    <source>
        <strain evidence="4">MBLB3053</strain>
    </source>
</reference>
<keyword evidence="4" id="KW-1185">Reference proteome</keyword>
<feature type="domain" description="Chlorhexidine efflux transporter" evidence="2">
    <location>
        <begin position="75"/>
        <end position="134"/>
    </location>
</feature>
<dbReference type="InterPro" id="IPR058208">
    <property type="entry name" value="PACE"/>
</dbReference>
<feature type="transmembrane region" description="Helical" evidence="1">
    <location>
        <begin position="12"/>
        <end position="32"/>
    </location>
</feature>
<organism evidence="3 4">
    <name type="scientific">Paracoccus aurantius</name>
    <dbReference type="NCBI Taxonomy" id="3073814"/>
    <lineage>
        <taxon>Bacteria</taxon>
        <taxon>Pseudomonadati</taxon>
        <taxon>Pseudomonadota</taxon>
        <taxon>Alphaproteobacteria</taxon>
        <taxon>Rhodobacterales</taxon>
        <taxon>Paracoccaceae</taxon>
        <taxon>Paracoccus</taxon>
    </lineage>
</organism>
<feature type="transmembrane region" description="Helical" evidence="1">
    <location>
        <begin position="78"/>
        <end position="98"/>
    </location>
</feature>
<accession>A0ABU2HSM5</accession>
<feature type="transmembrane region" description="Helical" evidence="1">
    <location>
        <begin position="38"/>
        <end position="58"/>
    </location>
</feature>
<keyword evidence="1" id="KW-0472">Membrane</keyword>
<dbReference type="EMBL" id="JAVQLW010000001">
    <property type="protein sequence ID" value="MDS9468031.1"/>
    <property type="molecule type" value="Genomic_DNA"/>
</dbReference>
<dbReference type="Pfam" id="PF05232">
    <property type="entry name" value="BTP"/>
    <property type="match status" value="2"/>
</dbReference>
<name>A0ABU2HSM5_9RHOB</name>
<evidence type="ECO:0000313" key="4">
    <source>
        <dbReference type="Proteomes" id="UP001269144"/>
    </source>
</evidence>
<dbReference type="NCBIfam" id="NF033664">
    <property type="entry name" value="PACE_transport"/>
    <property type="match status" value="1"/>
</dbReference>
<keyword evidence="1" id="KW-1133">Transmembrane helix</keyword>
<proteinExistence type="predicted"/>
<feature type="transmembrane region" description="Helical" evidence="1">
    <location>
        <begin position="104"/>
        <end position="124"/>
    </location>
</feature>